<accession>A0A1J4L278</accession>
<dbReference type="EMBL" id="MLAK01000160">
    <property type="protein sequence ID" value="OHT15997.1"/>
    <property type="molecule type" value="Genomic_DNA"/>
</dbReference>
<keyword evidence="4" id="KW-1185">Reference proteome</keyword>
<dbReference type="RefSeq" id="XP_068369133.1">
    <property type="nucleotide sequence ID" value="XM_068514155.1"/>
</dbReference>
<gene>
    <name evidence="3" type="ORF">TRFO_42133</name>
</gene>
<evidence type="ECO:0000313" key="3">
    <source>
        <dbReference type="EMBL" id="OHT15997.1"/>
    </source>
</evidence>
<comment type="caution">
    <text evidence="3">The sequence shown here is derived from an EMBL/GenBank/DDBJ whole genome shotgun (WGS) entry which is preliminary data.</text>
</comment>
<dbReference type="GeneID" id="94848859"/>
<keyword evidence="2" id="KW-1133">Transmembrane helix</keyword>
<proteinExistence type="predicted"/>
<dbReference type="Proteomes" id="UP000179807">
    <property type="component" value="Unassembled WGS sequence"/>
</dbReference>
<protein>
    <submittedName>
        <fullName evidence="3">Uncharacterized protein</fullName>
    </submittedName>
</protein>
<evidence type="ECO:0000256" key="2">
    <source>
        <dbReference type="SAM" id="Phobius"/>
    </source>
</evidence>
<feature type="transmembrane region" description="Helical" evidence="2">
    <location>
        <begin position="508"/>
        <end position="533"/>
    </location>
</feature>
<sequence>MNFPVTFSGSSITVKTTGSVIPISTTTTTPVTLEFAKFPATLTGSLSTSVKLTSPTALSSRSKVTFAGEFGGSLVFTSSYYDIVINNYTKTPSGSDFPFTFTVGAGGLSTLTINSALTTSISQNIICIASESIDSLKKLTPSTYQLLTSPFTFTTTPELKLEKPSGVTDKIPGFEEGDEGFIEWKLDESGKISAAVKDIAHVAFRFCLGNSCESNQGIKVSNVNEISTYFKTDYKNLTVNVNGDSPSVHFAFLGPAYSDVEVNINGVNQAQTISQLNIPDAAPITRVNVLNIKAASDADEFLFSSKADAYVDTVFAQSSLSNIKKAPKSLNFNDIIVEYLEFSTTGVKITSGQIEGQTIPSFVTSPITFNLAQATASQLTYTMAEGLTSPQPVTVIFPTLETPSSYKIFLANWTQVDSTAFTMVINHGANPLEISATDSFQAEGSSHISLIGSGEVTYKNDGTVPTPLPPTQVQPSEEIPSVGPTLTGEPEPTNDEDDDSDGKKNKNVAVIASVTVVTVVIAVAIIVAGVIYFCRIRQGTGTGGSTKKEVTMSLYEV</sequence>
<dbReference type="VEuPathDB" id="TrichDB:TRFO_42133"/>
<reference evidence="3" key="1">
    <citation type="submission" date="2016-10" db="EMBL/GenBank/DDBJ databases">
        <authorList>
            <person name="Benchimol M."/>
            <person name="Almeida L.G."/>
            <person name="Vasconcelos A.T."/>
            <person name="Perreira-Neves A."/>
            <person name="Rosa I.A."/>
            <person name="Tasca T."/>
            <person name="Bogo M.R."/>
            <person name="de Souza W."/>
        </authorList>
    </citation>
    <scope>NUCLEOTIDE SEQUENCE [LARGE SCALE GENOMIC DNA]</scope>
    <source>
        <strain evidence="3">K</strain>
    </source>
</reference>
<evidence type="ECO:0000313" key="4">
    <source>
        <dbReference type="Proteomes" id="UP000179807"/>
    </source>
</evidence>
<name>A0A1J4L278_9EUKA</name>
<dbReference type="AlphaFoldDB" id="A0A1J4L278"/>
<keyword evidence="2" id="KW-0472">Membrane</keyword>
<evidence type="ECO:0000256" key="1">
    <source>
        <dbReference type="SAM" id="MobiDB-lite"/>
    </source>
</evidence>
<feature type="region of interest" description="Disordered" evidence="1">
    <location>
        <begin position="459"/>
        <end position="504"/>
    </location>
</feature>
<organism evidence="3 4">
    <name type="scientific">Tritrichomonas foetus</name>
    <dbReference type="NCBI Taxonomy" id="1144522"/>
    <lineage>
        <taxon>Eukaryota</taxon>
        <taxon>Metamonada</taxon>
        <taxon>Parabasalia</taxon>
        <taxon>Tritrichomonadida</taxon>
        <taxon>Tritrichomonadidae</taxon>
        <taxon>Tritrichomonas</taxon>
    </lineage>
</organism>
<keyword evidence="2" id="KW-0812">Transmembrane</keyword>